<evidence type="ECO:0000256" key="3">
    <source>
        <dbReference type="ARBA" id="ARBA00012084"/>
    </source>
</evidence>
<dbReference type="Pfam" id="PF01680">
    <property type="entry name" value="SOR_SNZ"/>
    <property type="match status" value="1"/>
</dbReference>
<comment type="pathway">
    <text evidence="1">Cofactor biosynthesis; pyridoxal 5'-phosphate biosynthesis.</text>
</comment>
<feature type="domain" description="PdxS/SNZ N-terminal" evidence="9">
    <location>
        <begin position="9"/>
        <end position="212"/>
    </location>
</feature>
<dbReference type="InterPro" id="IPR011060">
    <property type="entry name" value="RibuloseP-bd_barrel"/>
</dbReference>
<evidence type="ECO:0000256" key="7">
    <source>
        <dbReference type="ARBA" id="ARBA00047992"/>
    </source>
</evidence>
<comment type="caution">
    <text evidence="10">The sequence shown here is derived from an EMBL/GenBank/DDBJ whole genome shotgun (WGS) entry which is preliminary data.</text>
</comment>
<dbReference type="SUPFAM" id="SSF51366">
    <property type="entry name" value="Ribulose-phoshate binding barrel"/>
    <property type="match status" value="1"/>
</dbReference>
<dbReference type="GO" id="GO:0042823">
    <property type="term" value="P:pyridoxal phosphate biosynthetic process"/>
    <property type="evidence" value="ECO:0007669"/>
    <property type="project" value="InterPro"/>
</dbReference>
<evidence type="ECO:0000256" key="5">
    <source>
        <dbReference type="ARBA" id="ARBA00023239"/>
    </source>
</evidence>
<organism evidence="10 11">
    <name type="scientific">Coemansia asiatica</name>
    <dbReference type="NCBI Taxonomy" id="1052880"/>
    <lineage>
        <taxon>Eukaryota</taxon>
        <taxon>Fungi</taxon>
        <taxon>Fungi incertae sedis</taxon>
        <taxon>Zoopagomycota</taxon>
        <taxon>Kickxellomycotina</taxon>
        <taxon>Kickxellomycetes</taxon>
        <taxon>Kickxellales</taxon>
        <taxon>Kickxellaceae</taxon>
        <taxon>Coemansia</taxon>
    </lineage>
</organism>
<dbReference type="EC" id="4.3.3.6" evidence="3"/>
<evidence type="ECO:0000256" key="8">
    <source>
        <dbReference type="PROSITE-ProRule" id="PRU00481"/>
    </source>
</evidence>
<dbReference type="Proteomes" id="UP001145021">
    <property type="component" value="Unassembled WGS sequence"/>
</dbReference>
<dbReference type="GO" id="GO:0006520">
    <property type="term" value="P:amino acid metabolic process"/>
    <property type="evidence" value="ECO:0007669"/>
    <property type="project" value="TreeGrafter"/>
</dbReference>
<name>A0A9W7XKG8_9FUNG</name>
<dbReference type="PROSITE" id="PS51129">
    <property type="entry name" value="PDXS_SNZ_2"/>
    <property type="match status" value="1"/>
</dbReference>
<proteinExistence type="inferred from homology"/>
<evidence type="ECO:0000256" key="1">
    <source>
        <dbReference type="ARBA" id="ARBA00004737"/>
    </source>
</evidence>
<dbReference type="InterPro" id="IPR001852">
    <property type="entry name" value="PdxS/SNZ"/>
</dbReference>
<dbReference type="GO" id="GO:0036381">
    <property type="term" value="F:pyridoxal 5'-phosphate synthase (glutamine hydrolysing) activity"/>
    <property type="evidence" value="ECO:0007669"/>
    <property type="project" value="UniProtKB-EC"/>
</dbReference>
<comment type="similarity">
    <text evidence="2 8">Belongs to the PdxS/SNZ family.</text>
</comment>
<sequence length="276" mass="30118">MSKTLLDINFKLEFAKKLVGGVIVDVENDVHAKIAQKSGARGVAPITILGKDKVQTMPDLTLIANIYDAVAIPIFGKIQIGHTIEAHIMERAGASFVDENENVDKPPDDIEHIDKTKFETPFSCGAKKLGDIVNAVAKGAAIIRLYEKEDANIVSLGSKLQKIKDKLKKVKELDQKQPDDPELDKIVEEEKCPKDQLIKLAKLDKIPIPIFASGFFATPANGAELMKRGFDGVFINTKVFSNNDNPIALIRGICKAVANYKDTEALIAASSGFTFT</sequence>
<dbReference type="InterPro" id="IPR033755">
    <property type="entry name" value="PdxS/SNZ_N"/>
</dbReference>
<dbReference type="InterPro" id="IPR013785">
    <property type="entry name" value="Aldolase_TIM"/>
</dbReference>
<dbReference type="AlphaFoldDB" id="A0A9W7XKG8"/>
<protein>
    <recommendedName>
        <fullName evidence="3">pyridoxal 5'-phosphate synthase (glutamine hydrolyzing)</fullName>
        <ecNumber evidence="3">4.3.3.6</ecNumber>
    </recommendedName>
</protein>
<keyword evidence="6" id="KW-0704">Schiff base</keyword>
<evidence type="ECO:0000259" key="9">
    <source>
        <dbReference type="Pfam" id="PF01680"/>
    </source>
</evidence>
<evidence type="ECO:0000256" key="6">
    <source>
        <dbReference type="ARBA" id="ARBA00023270"/>
    </source>
</evidence>
<gene>
    <name evidence="10" type="ORF">LPJ64_003725</name>
</gene>
<keyword evidence="11" id="KW-1185">Reference proteome</keyword>
<evidence type="ECO:0000256" key="4">
    <source>
        <dbReference type="ARBA" id="ARBA00022898"/>
    </source>
</evidence>
<dbReference type="PANTHER" id="PTHR31829">
    <property type="entry name" value="PYRIDOXAL 5'-PHOSPHATE SYNTHASE SUBUNIT SNZ1-RELATED"/>
    <property type="match status" value="1"/>
</dbReference>
<keyword evidence="4" id="KW-0663">Pyridoxal phosphate</keyword>
<evidence type="ECO:0000256" key="2">
    <source>
        <dbReference type="ARBA" id="ARBA00007281"/>
    </source>
</evidence>
<dbReference type="GO" id="GO:0008615">
    <property type="term" value="P:pyridoxine biosynthetic process"/>
    <property type="evidence" value="ECO:0007669"/>
    <property type="project" value="TreeGrafter"/>
</dbReference>
<reference evidence="10" key="1">
    <citation type="submission" date="2022-07" db="EMBL/GenBank/DDBJ databases">
        <title>Phylogenomic reconstructions and comparative analyses of Kickxellomycotina fungi.</title>
        <authorList>
            <person name="Reynolds N.K."/>
            <person name="Stajich J.E."/>
            <person name="Barry K."/>
            <person name="Grigoriev I.V."/>
            <person name="Crous P."/>
            <person name="Smith M.E."/>
        </authorList>
    </citation>
    <scope>NUCLEOTIDE SEQUENCE</scope>
    <source>
        <strain evidence="10">NBRC 105413</strain>
    </source>
</reference>
<keyword evidence="5" id="KW-0456">Lyase</keyword>
<dbReference type="EMBL" id="JANBOH010000153">
    <property type="protein sequence ID" value="KAJ1644617.1"/>
    <property type="molecule type" value="Genomic_DNA"/>
</dbReference>
<dbReference type="Gene3D" id="3.20.20.70">
    <property type="entry name" value="Aldolase class I"/>
    <property type="match status" value="1"/>
</dbReference>
<dbReference type="PANTHER" id="PTHR31829:SF0">
    <property type="entry name" value="PYRIDOXAL 5'-PHOSPHATE SYNTHASE SUBUNIT SNZ1-RELATED"/>
    <property type="match status" value="1"/>
</dbReference>
<evidence type="ECO:0000313" key="10">
    <source>
        <dbReference type="EMBL" id="KAJ1644617.1"/>
    </source>
</evidence>
<evidence type="ECO:0000313" key="11">
    <source>
        <dbReference type="Proteomes" id="UP001145021"/>
    </source>
</evidence>
<accession>A0A9W7XKG8</accession>
<comment type="catalytic activity">
    <reaction evidence="7">
        <text>aldehydo-D-ribose 5-phosphate + D-glyceraldehyde 3-phosphate + L-glutamine = pyridoxal 5'-phosphate + L-glutamate + phosphate + 3 H2O + H(+)</text>
        <dbReference type="Rhea" id="RHEA:31507"/>
        <dbReference type="ChEBI" id="CHEBI:15377"/>
        <dbReference type="ChEBI" id="CHEBI:15378"/>
        <dbReference type="ChEBI" id="CHEBI:29985"/>
        <dbReference type="ChEBI" id="CHEBI:43474"/>
        <dbReference type="ChEBI" id="CHEBI:58273"/>
        <dbReference type="ChEBI" id="CHEBI:58359"/>
        <dbReference type="ChEBI" id="CHEBI:59776"/>
        <dbReference type="ChEBI" id="CHEBI:597326"/>
        <dbReference type="EC" id="4.3.3.6"/>
    </reaction>
</comment>